<dbReference type="InterPro" id="IPR036396">
    <property type="entry name" value="Cyt_P450_sf"/>
</dbReference>
<evidence type="ECO:0000256" key="1">
    <source>
        <dbReference type="ARBA" id="ARBA00010617"/>
    </source>
</evidence>
<proteinExistence type="inferred from homology"/>
<keyword evidence="2" id="KW-0479">Metal-binding</keyword>
<dbReference type="PRINTS" id="PR00359">
    <property type="entry name" value="BP450"/>
</dbReference>
<evidence type="ECO:0000313" key="3">
    <source>
        <dbReference type="EMBL" id="GAA0934688.1"/>
    </source>
</evidence>
<keyword evidence="2" id="KW-0408">Iron</keyword>
<keyword evidence="2" id="KW-0349">Heme</keyword>
<dbReference type="SUPFAM" id="SSF48264">
    <property type="entry name" value="Cytochrome P450"/>
    <property type="match status" value="1"/>
</dbReference>
<comment type="caution">
    <text evidence="3">The sequence shown here is derived from an EMBL/GenBank/DDBJ whole genome shotgun (WGS) entry which is preliminary data.</text>
</comment>
<organism evidence="3 4">
    <name type="scientific">Nonomuraea longicatena</name>
    <dbReference type="NCBI Taxonomy" id="83682"/>
    <lineage>
        <taxon>Bacteria</taxon>
        <taxon>Bacillati</taxon>
        <taxon>Actinomycetota</taxon>
        <taxon>Actinomycetes</taxon>
        <taxon>Streptosporangiales</taxon>
        <taxon>Streptosporangiaceae</taxon>
        <taxon>Nonomuraea</taxon>
    </lineage>
</organism>
<dbReference type="Gene3D" id="1.10.630.10">
    <property type="entry name" value="Cytochrome P450"/>
    <property type="match status" value="1"/>
</dbReference>
<accession>A0ABP4ACL9</accession>
<dbReference type="InterPro" id="IPR002397">
    <property type="entry name" value="Cyt_P450_B"/>
</dbReference>
<keyword evidence="2" id="KW-0560">Oxidoreductase</keyword>
<dbReference type="PRINTS" id="PR00385">
    <property type="entry name" value="P450"/>
</dbReference>
<keyword evidence="4" id="KW-1185">Reference proteome</keyword>
<protein>
    <submittedName>
        <fullName evidence="3">Cytochrome P450</fullName>
    </submittedName>
</protein>
<gene>
    <name evidence="3" type="ORF">GCM10009560_42160</name>
</gene>
<dbReference type="Pfam" id="PF00067">
    <property type="entry name" value="p450"/>
    <property type="match status" value="2"/>
</dbReference>
<reference evidence="4" key="1">
    <citation type="journal article" date="2019" name="Int. J. Syst. Evol. Microbiol.">
        <title>The Global Catalogue of Microorganisms (GCM) 10K type strain sequencing project: providing services to taxonomists for standard genome sequencing and annotation.</title>
        <authorList>
            <consortium name="The Broad Institute Genomics Platform"/>
            <consortium name="The Broad Institute Genome Sequencing Center for Infectious Disease"/>
            <person name="Wu L."/>
            <person name="Ma J."/>
        </authorList>
    </citation>
    <scope>NUCLEOTIDE SEQUENCE [LARGE SCALE GENOMIC DNA]</scope>
    <source>
        <strain evidence="4">JCM 11136</strain>
    </source>
</reference>
<dbReference type="CDD" id="cd11031">
    <property type="entry name" value="Cyp158A-like"/>
    <property type="match status" value="1"/>
</dbReference>
<sequence>MTFPFPTGVGGEPPAEYARLRSEPGLPRLRLSNGREALIVTGYHDVRHILSDRRFSRSAFTGTPLFARTAESLALNTADAPDHGRRRGAIAHAFTARRVRALRPMVERVAAEQLAEVAAGPRPVDLVGRFTMPFAQRVMCRILGVPEDDLGRLKPWVDAMMSRGRFPADAVSGAHREMNDYFAALVDDTRAALDAGRAVPGLIADMLAPRRDEHRLSREETITLAAGTLMAGYETTGNELGAAVYEVLRRPELTRRVRERPDAVGPVVEELLRYLCVNGSGGVPHVATADVTLPGGDVVAAGEVVVPVPDAANHDPGVFPEPHCLRADRAENPHVAFGFGAHHCLGAELARLEMRLGLSAVLAAFPGLRVAVPEEELRWRTDMFVRGLWELPVTW</sequence>
<dbReference type="Proteomes" id="UP001501578">
    <property type="component" value="Unassembled WGS sequence"/>
</dbReference>
<dbReference type="PROSITE" id="PS00086">
    <property type="entry name" value="CYTOCHROME_P450"/>
    <property type="match status" value="1"/>
</dbReference>
<name>A0ABP4ACL9_9ACTN</name>
<keyword evidence="2" id="KW-0503">Monooxygenase</keyword>
<dbReference type="PANTHER" id="PTHR46696">
    <property type="entry name" value="P450, PUTATIVE (EUROFUNG)-RELATED"/>
    <property type="match status" value="1"/>
</dbReference>
<dbReference type="EMBL" id="BAAAHQ010000021">
    <property type="protein sequence ID" value="GAA0934688.1"/>
    <property type="molecule type" value="Genomic_DNA"/>
</dbReference>
<dbReference type="InterPro" id="IPR001128">
    <property type="entry name" value="Cyt_P450"/>
</dbReference>
<comment type="similarity">
    <text evidence="1 2">Belongs to the cytochrome P450 family.</text>
</comment>
<evidence type="ECO:0000256" key="2">
    <source>
        <dbReference type="RuleBase" id="RU000461"/>
    </source>
</evidence>
<dbReference type="PANTHER" id="PTHR46696:SF6">
    <property type="entry name" value="P450, PUTATIVE (EUROFUNG)-RELATED"/>
    <property type="match status" value="1"/>
</dbReference>
<evidence type="ECO:0000313" key="4">
    <source>
        <dbReference type="Proteomes" id="UP001501578"/>
    </source>
</evidence>
<dbReference type="RefSeq" id="WP_343951634.1">
    <property type="nucleotide sequence ID" value="NZ_BAAAHQ010000021.1"/>
</dbReference>
<dbReference type="InterPro" id="IPR017972">
    <property type="entry name" value="Cyt_P450_CS"/>
</dbReference>